<evidence type="ECO:0000313" key="2">
    <source>
        <dbReference type="Proteomes" id="UP000323426"/>
    </source>
</evidence>
<dbReference type="AlphaFoldDB" id="A0A5M6DK81"/>
<evidence type="ECO:0000313" key="1">
    <source>
        <dbReference type="EMBL" id="KAA5547954.1"/>
    </source>
</evidence>
<dbReference type="RefSeq" id="WP_150087870.1">
    <property type="nucleotide sequence ID" value="NZ_VWSF01000004.1"/>
</dbReference>
<gene>
    <name evidence="1" type="ORF">F0145_08445</name>
</gene>
<dbReference type="EMBL" id="VWSF01000004">
    <property type="protein sequence ID" value="KAA5547954.1"/>
    <property type="molecule type" value="Genomic_DNA"/>
</dbReference>
<comment type="caution">
    <text evidence="1">The sequence shown here is derived from an EMBL/GenBank/DDBJ whole genome shotgun (WGS) entry which is preliminary data.</text>
</comment>
<reference evidence="1 2" key="1">
    <citation type="submission" date="2019-09" db="EMBL/GenBank/DDBJ databases">
        <title>Genome sequence and assembly of Adhaeribacter sp.</title>
        <authorList>
            <person name="Chhetri G."/>
        </authorList>
    </citation>
    <scope>NUCLEOTIDE SEQUENCE [LARGE SCALE GENOMIC DNA]</scope>
    <source>
        <strain evidence="1 2">DK36</strain>
    </source>
</reference>
<proteinExistence type="predicted"/>
<dbReference type="Proteomes" id="UP000323426">
    <property type="component" value="Unassembled WGS sequence"/>
</dbReference>
<keyword evidence="2" id="KW-1185">Reference proteome</keyword>
<sequence length="111" mass="12826">MQVYQELISLKAWLQSRSWPETKNYQIVSNACDEVWQLTNKLENNLNTLLAKSKALTLVVEVQHDLALFQNNARFLISHNPEVLSETVDKLVKVIDILVQTLKHSRIVLQD</sequence>
<protein>
    <submittedName>
        <fullName evidence="1">Uncharacterized protein</fullName>
    </submittedName>
</protein>
<name>A0A5M6DK81_9BACT</name>
<accession>A0A5M6DK81</accession>
<organism evidence="1 2">
    <name type="scientific">Adhaeribacter rhizoryzae</name>
    <dbReference type="NCBI Taxonomy" id="2607907"/>
    <lineage>
        <taxon>Bacteria</taxon>
        <taxon>Pseudomonadati</taxon>
        <taxon>Bacteroidota</taxon>
        <taxon>Cytophagia</taxon>
        <taxon>Cytophagales</taxon>
        <taxon>Hymenobacteraceae</taxon>
        <taxon>Adhaeribacter</taxon>
    </lineage>
</organism>